<dbReference type="AlphaFoldDB" id="A0A6I4NV72"/>
<dbReference type="Pfam" id="PF12876">
    <property type="entry name" value="Cellulase-like"/>
    <property type="match status" value="2"/>
</dbReference>
<evidence type="ECO:0000256" key="1">
    <source>
        <dbReference type="SAM" id="MobiDB-lite"/>
    </source>
</evidence>
<gene>
    <name evidence="2" type="ORF">GB864_00145</name>
</gene>
<dbReference type="SUPFAM" id="SSF51445">
    <property type="entry name" value="(Trans)glycosidases"/>
    <property type="match status" value="1"/>
</dbReference>
<evidence type="ECO:0008006" key="4">
    <source>
        <dbReference type="Google" id="ProtNLM"/>
    </source>
</evidence>
<feature type="region of interest" description="Disordered" evidence="1">
    <location>
        <begin position="1"/>
        <end position="47"/>
    </location>
</feature>
<proteinExistence type="predicted"/>
<dbReference type="InterPro" id="IPR024778">
    <property type="entry name" value="Put_cellulase"/>
</dbReference>
<comment type="caution">
    <text evidence="2">The sequence shown here is derived from an EMBL/GenBank/DDBJ whole genome shotgun (WGS) entry which is preliminary data.</text>
</comment>
<evidence type="ECO:0000313" key="2">
    <source>
        <dbReference type="EMBL" id="MWB96972.1"/>
    </source>
</evidence>
<keyword evidence="3" id="KW-1185">Reference proteome</keyword>
<sequence>MPRGHRTRRDATGTAPSANGTRRLEPADRPCGASVRPSRSGGAAASVGTVRAHLPDRLAITLWDFSWYTRAGTGEPYADLDLAMREAVDRGYNAVRICAAPMHLAASGDGALPPRLGISGLGARDGGFYGDATRWYDVRGGFAIDLRDRLLRLFDAAARHEVVVILSSWEYQQSAAFAADPDWWRYLAGVPHDERLHALADATGDLLDALEAAGHLERVAFVELHNEVDFSGTPSAAEAVDDALEALTLRHPTVPATVSYGKPPHLDLAGLPSRLAVGQFHVYAYGVLEALQDRIDVRETGSAGFPNSELRALLREDAPSFAEYGRPEAWRLEATVITDQMLYTYDCIDPRRWDLWLYDHYGDYRELMHREIRSRVQAIGAWSRRRDVPFVIGEGWVGYTPLHARFEDGPVGTDLAETGLRAAAAEGAWGAVPTSNAAPHHPMWADTAWQRRANAIILGRA</sequence>
<dbReference type="InterPro" id="IPR017853">
    <property type="entry name" value="GH"/>
</dbReference>
<dbReference type="Gene3D" id="3.20.20.80">
    <property type="entry name" value="Glycosidases"/>
    <property type="match status" value="1"/>
</dbReference>
<name>A0A6I4NV72_9MICO</name>
<protein>
    <recommendedName>
        <fullName evidence="4">Cellulase family glycosylhydrolase</fullName>
    </recommendedName>
</protein>
<organism evidence="2 3">
    <name type="scientific">Agromyces seonyuensis</name>
    <dbReference type="NCBI Taxonomy" id="2662446"/>
    <lineage>
        <taxon>Bacteria</taxon>
        <taxon>Bacillati</taxon>
        <taxon>Actinomycetota</taxon>
        <taxon>Actinomycetes</taxon>
        <taxon>Micrococcales</taxon>
        <taxon>Microbacteriaceae</taxon>
        <taxon>Agromyces</taxon>
    </lineage>
</organism>
<evidence type="ECO:0000313" key="3">
    <source>
        <dbReference type="Proteomes" id="UP000438182"/>
    </source>
</evidence>
<dbReference type="EMBL" id="WSTA01000001">
    <property type="protein sequence ID" value="MWB96972.1"/>
    <property type="molecule type" value="Genomic_DNA"/>
</dbReference>
<dbReference type="Proteomes" id="UP000438182">
    <property type="component" value="Unassembled WGS sequence"/>
</dbReference>
<accession>A0A6I4NV72</accession>
<reference evidence="2 3" key="1">
    <citation type="submission" date="2019-12" db="EMBL/GenBank/DDBJ databases">
        <authorList>
            <person name="Kim Y.S."/>
        </authorList>
    </citation>
    <scope>NUCLEOTIDE SEQUENCE [LARGE SCALE GENOMIC DNA]</scope>
    <source>
        <strain evidence="2 3">MMS17-SY077</strain>
    </source>
</reference>